<evidence type="ECO:0000313" key="2">
    <source>
        <dbReference type="Proteomes" id="UP001307889"/>
    </source>
</evidence>
<dbReference type="EMBL" id="AP028909">
    <property type="protein sequence ID" value="BES87228.1"/>
    <property type="molecule type" value="Genomic_DNA"/>
</dbReference>
<sequence length="210" mass="22608">MHETEQMKLRAAGEVLTVKREPETSPNPYIWQQYGGGASELPPMVNKMSPIYGSRTPSPLGYQANAMHPVSSQVPASIMSPVHPVTAAAVSVAGMSPISQPTQADVTYSGGTVYQAHLGAQYLPSEPRTVGRDNLLDMDAQNCNVDLQLNSKELADLGVLEGSLSANLSISDTVGVRRPDNNQNMTDSLTRLVTSRYNELCDLDMYSGPN</sequence>
<organism evidence="1 2">
    <name type="scientific">Nesidiocoris tenuis</name>
    <dbReference type="NCBI Taxonomy" id="355587"/>
    <lineage>
        <taxon>Eukaryota</taxon>
        <taxon>Metazoa</taxon>
        <taxon>Ecdysozoa</taxon>
        <taxon>Arthropoda</taxon>
        <taxon>Hexapoda</taxon>
        <taxon>Insecta</taxon>
        <taxon>Pterygota</taxon>
        <taxon>Neoptera</taxon>
        <taxon>Paraneoptera</taxon>
        <taxon>Hemiptera</taxon>
        <taxon>Heteroptera</taxon>
        <taxon>Panheteroptera</taxon>
        <taxon>Cimicomorpha</taxon>
        <taxon>Miridae</taxon>
        <taxon>Dicyphina</taxon>
        <taxon>Nesidiocoris</taxon>
    </lineage>
</organism>
<name>A0ABN7A5T1_9HEMI</name>
<gene>
    <name evidence="1" type="ORF">NTJ_00033</name>
</gene>
<reference evidence="1 2" key="1">
    <citation type="submission" date="2023-09" db="EMBL/GenBank/DDBJ databases">
        <title>Nesidiocoris tenuis whole genome shotgun sequence.</title>
        <authorList>
            <person name="Shibata T."/>
            <person name="Shimoda M."/>
            <person name="Kobayashi T."/>
            <person name="Uehara T."/>
        </authorList>
    </citation>
    <scope>NUCLEOTIDE SEQUENCE [LARGE SCALE GENOMIC DNA]</scope>
    <source>
        <strain evidence="1 2">Japan</strain>
    </source>
</reference>
<dbReference type="Proteomes" id="UP001307889">
    <property type="component" value="Chromosome 1"/>
</dbReference>
<proteinExistence type="predicted"/>
<accession>A0ABN7A5T1</accession>
<evidence type="ECO:0000313" key="1">
    <source>
        <dbReference type="EMBL" id="BES87228.1"/>
    </source>
</evidence>
<protein>
    <submittedName>
        <fullName evidence="1">Embryonic polarity</fullName>
    </submittedName>
</protein>
<keyword evidence="2" id="KW-1185">Reference proteome</keyword>